<dbReference type="GO" id="GO:0008559">
    <property type="term" value="F:ABC-type xenobiotic transporter activity"/>
    <property type="evidence" value="ECO:0007669"/>
    <property type="project" value="UniProtKB-EC"/>
</dbReference>
<evidence type="ECO:0000256" key="7">
    <source>
        <dbReference type="ARBA" id="ARBA00022741"/>
    </source>
</evidence>
<dbReference type="InterPro" id="IPR027417">
    <property type="entry name" value="P-loop_NTPase"/>
</dbReference>
<organism evidence="16 17">
    <name type="scientific">Rhynchophorus ferrugineus</name>
    <name type="common">Red palm weevil</name>
    <name type="synonym">Curculio ferrugineus</name>
    <dbReference type="NCBI Taxonomy" id="354439"/>
    <lineage>
        <taxon>Eukaryota</taxon>
        <taxon>Metazoa</taxon>
        <taxon>Ecdysozoa</taxon>
        <taxon>Arthropoda</taxon>
        <taxon>Hexapoda</taxon>
        <taxon>Insecta</taxon>
        <taxon>Pterygota</taxon>
        <taxon>Neoptera</taxon>
        <taxon>Endopterygota</taxon>
        <taxon>Coleoptera</taxon>
        <taxon>Polyphaga</taxon>
        <taxon>Cucujiformia</taxon>
        <taxon>Curculionidae</taxon>
        <taxon>Dryophthorinae</taxon>
        <taxon>Rhynchophorus</taxon>
    </lineage>
</organism>
<keyword evidence="8" id="KW-0067">ATP-binding</keyword>
<evidence type="ECO:0000313" key="16">
    <source>
        <dbReference type="EMBL" id="KAF7263007.1"/>
    </source>
</evidence>
<dbReference type="InterPro" id="IPR017871">
    <property type="entry name" value="ABC_transporter-like_CS"/>
</dbReference>
<dbReference type="CDD" id="cd18598">
    <property type="entry name" value="ABC_6TM_MRP7_D1_like"/>
    <property type="match status" value="1"/>
</dbReference>
<dbReference type="GO" id="GO:0016020">
    <property type="term" value="C:membrane"/>
    <property type="evidence" value="ECO:0007669"/>
    <property type="project" value="UniProtKB-SubCell"/>
</dbReference>
<feature type="domain" description="ABC transmembrane type-1" evidence="15">
    <location>
        <begin position="1"/>
        <end position="156"/>
    </location>
</feature>
<gene>
    <name evidence="16" type="ORF">GWI33_003733</name>
</gene>
<dbReference type="GO" id="GO:0005524">
    <property type="term" value="F:ATP binding"/>
    <property type="evidence" value="ECO:0007669"/>
    <property type="project" value="UniProtKB-KW"/>
</dbReference>
<dbReference type="InterPro" id="IPR003439">
    <property type="entry name" value="ABC_transporter-like_ATP-bd"/>
</dbReference>
<dbReference type="Gene3D" id="3.40.50.300">
    <property type="entry name" value="P-loop containing nucleotide triphosphate hydrolases"/>
    <property type="match status" value="2"/>
</dbReference>
<keyword evidence="11 13" id="KW-0472">Membrane</keyword>
<reference evidence="16" key="1">
    <citation type="submission" date="2020-08" db="EMBL/GenBank/DDBJ databases">
        <title>Genome sequencing and assembly of the red palm weevil Rhynchophorus ferrugineus.</title>
        <authorList>
            <person name="Dias G.B."/>
            <person name="Bergman C.M."/>
            <person name="Manee M."/>
        </authorList>
    </citation>
    <scope>NUCLEOTIDE SEQUENCE</scope>
    <source>
        <strain evidence="16">AA-2017</strain>
        <tissue evidence="16">Whole larva</tissue>
    </source>
</reference>
<feature type="domain" description="ABC transporter" evidence="14">
    <location>
        <begin position="230"/>
        <end position="442"/>
    </location>
</feature>
<evidence type="ECO:0000313" key="17">
    <source>
        <dbReference type="Proteomes" id="UP000625711"/>
    </source>
</evidence>
<feature type="transmembrane region" description="Helical" evidence="13">
    <location>
        <begin position="753"/>
        <end position="772"/>
    </location>
</feature>
<evidence type="ECO:0000256" key="1">
    <source>
        <dbReference type="ARBA" id="ARBA00004141"/>
    </source>
</evidence>
<evidence type="ECO:0000256" key="3">
    <source>
        <dbReference type="ARBA" id="ARBA00012191"/>
    </source>
</evidence>
<dbReference type="CDD" id="cd03244">
    <property type="entry name" value="ABCC_MRP_domain2"/>
    <property type="match status" value="1"/>
</dbReference>
<feature type="transmembrane region" description="Helical" evidence="13">
    <location>
        <begin position="659"/>
        <end position="677"/>
    </location>
</feature>
<dbReference type="CDD" id="cd18605">
    <property type="entry name" value="ABC_6TM_MRP7_D2_like"/>
    <property type="match status" value="1"/>
</dbReference>
<feature type="transmembrane region" description="Helical" evidence="13">
    <location>
        <begin position="778"/>
        <end position="798"/>
    </location>
</feature>
<dbReference type="InterPro" id="IPR050173">
    <property type="entry name" value="ABC_transporter_C-like"/>
</dbReference>
<dbReference type="SMART" id="SM00382">
    <property type="entry name" value="AAA"/>
    <property type="match status" value="2"/>
</dbReference>
<dbReference type="PROSITE" id="PS50893">
    <property type="entry name" value="ABC_TRANSPORTER_2"/>
    <property type="match status" value="2"/>
</dbReference>
<evidence type="ECO:0000256" key="11">
    <source>
        <dbReference type="ARBA" id="ARBA00023136"/>
    </source>
</evidence>
<dbReference type="Pfam" id="PF00005">
    <property type="entry name" value="ABC_tran"/>
    <property type="match status" value="2"/>
</dbReference>
<keyword evidence="7" id="KW-0547">Nucleotide-binding</keyword>
<keyword evidence="6" id="KW-0677">Repeat</keyword>
<evidence type="ECO:0000256" key="2">
    <source>
        <dbReference type="ARBA" id="ARBA00009726"/>
    </source>
</evidence>
<dbReference type="PANTHER" id="PTHR24223:SF330">
    <property type="entry name" value="ATP-BINDING CASSETTE SUB-FAMILY C MEMBER 10"/>
    <property type="match status" value="1"/>
</dbReference>
<proteinExistence type="inferred from homology"/>
<evidence type="ECO:0000256" key="10">
    <source>
        <dbReference type="ARBA" id="ARBA00022989"/>
    </source>
</evidence>
<feature type="transmembrane region" description="Helical" evidence="13">
    <location>
        <begin position="6"/>
        <end position="27"/>
    </location>
</feature>
<dbReference type="EMBL" id="JAACXV010023429">
    <property type="protein sequence ID" value="KAF7263007.1"/>
    <property type="molecule type" value="Genomic_DNA"/>
</dbReference>
<dbReference type="CDD" id="cd03250">
    <property type="entry name" value="ABCC_MRP_domain1"/>
    <property type="match status" value="1"/>
</dbReference>
<dbReference type="PROSITE" id="PS50929">
    <property type="entry name" value="ABC_TM1F"/>
    <property type="match status" value="2"/>
</dbReference>
<evidence type="ECO:0000256" key="12">
    <source>
        <dbReference type="ARBA" id="ARBA00034018"/>
    </source>
</evidence>
<evidence type="ECO:0000259" key="15">
    <source>
        <dbReference type="PROSITE" id="PS50929"/>
    </source>
</evidence>
<feature type="transmembrane region" description="Helical" evidence="13">
    <location>
        <begin position="566"/>
        <end position="593"/>
    </location>
</feature>
<evidence type="ECO:0000256" key="6">
    <source>
        <dbReference type="ARBA" id="ARBA00022737"/>
    </source>
</evidence>
<comment type="similarity">
    <text evidence="2">Belongs to the ABC transporter superfamily. ABCC family. Conjugate transporter (TC 3.A.1.208) subfamily.</text>
</comment>
<dbReference type="Gene3D" id="1.20.1560.10">
    <property type="entry name" value="ABC transporter type 1, transmembrane domain"/>
    <property type="match status" value="2"/>
</dbReference>
<dbReference type="FunFam" id="1.20.1560.10:FF:000037">
    <property type="entry name" value="ATP-binding cassette subfamily C member 10"/>
    <property type="match status" value="1"/>
</dbReference>
<dbReference type="InterPro" id="IPR011527">
    <property type="entry name" value="ABC1_TM_dom"/>
</dbReference>
<dbReference type="FunFam" id="1.20.1560.10:FF:000113">
    <property type="entry name" value="ABC transporter, putative"/>
    <property type="match status" value="1"/>
</dbReference>
<feature type="domain" description="ABC transporter" evidence="14">
    <location>
        <begin position="842"/>
        <end position="1075"/>
    </location>
</feature>
<keyword evidence="10 13" id="KW-1133">Transmembrane helix</keyword>
<keyword evidence="4" id="KW-0813">Transport</keyword>
<keyword evidence="5 13" id="KW-0812">Transmembrane</keyword>
<dbReference type="SUPFAM" id="SSF52540">
    <property type="entry name" value="P-loop containing nucleoside triphosphate hydrolases"/>
    <property type="match status" value="2"/>
</dbReference>
<dbReference type="GO" id="GO:0016887">
    <property type="term" value="F:ATP hydrolysis activity"/>
    <property type="evidence" value="ECO:0007669"/>
    <property type="project" value="InterPro"/>
</dbReference>
<evidence type="ECO:0000256" key="13">
    <source>
        <dbReference type="SAM" id="Phobius"/>
    </source>
</evidence>
<feature type="domain" description="ABC transmembrane type-1" evidence="15">
    <location>
        <begin position="504"/>
        <end position="806"/>
    </location>
</feature>
<dbReference type="Pfam" id="PF00664">
    <property type="entry name" value="ABC_membrane"/>
    <property type="match status" value="2"/>
</dbReference>
<dbReference type="AlphaFoldDB" id="A0A834HWF9"/>
<sequence length="1078" mass="120295">MGVTLYLLYIQVGPSFLAGVAFSIILIPVNRVIANKIGDLSAKMMEKKDARVKMISEVLRGIKAIKFYVWEDHFMHLINRIRLQELKYLKGRKYLDALCVYFWATTPVLISILTFVTYVLLGNKLTAATVFTSITLLNMLIAPLNAFPWVLNGMMEAWVSVKRIQKMLQLDDLDFNSFYKPLDDDEHDIILKDAGFSYSKELTVEEQAQLHSAKPAVPLKCKSVDGSLSKSQKKVSFTGDGEGTTCGKFVLDSVNLKVKKGEFIGIMGPVGCGKSSMLAAVLAELRQHYGEVEISDVVENGFGLVTQQPWLQRGTIRDNILFGEDILAMPNADQTGVGEGGTTLSGGQRARVALARAVYQDKNIYLLDDILSTVDTKVAKHIFQYCILGLLRTKTIILCTHHVQYLAYADRIVYMERGVIKKQGKPSEILSDIDDCLALDLELGESLNSQNSSLLLDSIKEETMTEGWSNDEVLEAEVSSTGSLKTSVYTSYWKAVGHILCISILASMTFMQVSRNMTDWWLSRWVTNAHIPNNTNISTVLFMPEESNPSMDYFRYMQDTASYLKIYVLFAVANTVFTLMRAFLFAYGGIVAAAKFHKLLLKSVIKAKAAFFDITPIGRILNRFSSDSYTVDDSLPFILNVLLAQLFGLIGSISITVYGLPWICLFLVPLIPVYHWLQNYYRLTSRELKRISSVTLSPVYSHFNETLQGLTIINAMRVSQRFKRENQYNVNSNLKAQFASQVASRWLGLRLQLIGVSIVAGVSFIAVIQHQYAVADPGLIGLAISYALTVTGLLRGVIGTFTETEQEMVSVERVNQYIKEIPPESTYFVTDPPFGWPNQGVIRFDGVVLKYREHSAPSLDGVSFESRPCEKIGVVGRTGSGKSSIIAALFRIADISAGEISIDSVNVSRLSLPALRSRLFCIPQDPFLFSGSLRENLDPLGEFREDEIWDALAKVNLETIMRNLGGLEHVVDEGGVNFSVGQKQLICLARAVLHNAKILCIDEATANVDHETDRQVQQTLRMAFKKCTVLTIAHRVQTIMDSDRVLVVNDGTIVEFDTPDNLLSDETSYFSRLVHHDL</sequence>
<dbReference type="InterPro" id="IPR003593">
    <property type="entry name" value="AAA+_ATPase"/>
</dbReference>
<evidence type="ECO:0000256" key="5">
    <source>
        <dbReference type="ARBA" id="ARBA00022692"/>
    </source>
</evidence>
<evidence type="ECO:0000256" key="4">
    <source>
        <dbReference type="ARBA" id="ARBA00022448"/>
    </source>
</evidence>
<comment type="caution">
    <text evidence="16">The sequence shown here is derived from an EMBL/GenBank/DDBJ whole genome shotgun (WGS) entry which is preliminary data.</text>
</comment>
<protein>
    <recommendedName>
        <fullName evidence="3">ABC-type xenobiotic transporter</fullName>
        <ecNumber evidence="3">7.6.2.2</ecNumber>
    </recommendedName>
</protein>
<dbReference type="Proteomes" id="UP000625711">
    <property type="component" value="Unassembled WGS sequence"/>
</dbReference>
<name>A0A834HWF9_RHYFE</name>
<dbReference type="EC" id="7.6.2.2" evidence="3"/>
<accession>A0A834HWF9</accession>
<feature type="transmembrane region" description="Helical" evidence="13">
    <location>
        <begin position="127"/>
        <end position="151"/>
    </location>
</feature>
<keyword evidence="9" id="KW-1278">Translocase</keyword>
<keyword evidence="17" id="KW-1185">Reference proteome</keyword>
<dbReference type="PROSITE" id="PS00211">
    <property type="entry name" value="ABC_TRANSPORTER_1"/>
    <property type="match status" value="2"/>
</dbReference>
<dbReference type="PANTHER" id="PTHR24223">
    <property type="entry name" value="ATP-BINDING CASSETTE SUB-FAMILY C"/>
    <property type="match status" value="1"/>
</dbReference>
<dbReference type="FunFam" id="3.40.50.300:FF:000163">
    <property type="entry name" value="Multidrug resistance-associated protein member 4"/>
    <property type="match status" value="1"/>
</dbReference>
<dbReference type="InterPro" id="IPR036640">
    <property type="entry name" value="ABC1_TM_sf"/>
</dbReference>
<dbReference type="OrthoDB" id="6500128at2759"/>
<comment type="subcellular location">
    <subcellularLocation>
        <location evidence="1">Membrane</location>
        <topology evidence="1">Multi-pass membrane protein</topology>
    </subcellularLocation>
</comment>
<dbReference type="SUPFAM" id="SSF90123">
    <property type="entry name" value="ABC transporter transmembrane region"/>
    <property type="match status" value="2"/>
</dbReference>
<comment type="catalytic activity">
    <reaction evidence="12">
        <text>ATP + H2O + xenobioticSide 1 = ADP + phosphate + xenobioticSide 2.</text>
        <dbReference type="EC" id="7.6.2.2"/>
    </reaction>
</comment>
<evidence type="ECO:0000259" key="14">
    <source>
        <dbReference type="PROSITE" id="PS50893"/>
    </source>
</evidence>
<evidence type="ECO:0000256" key="9">
    <source>
        <dbReference type="ARBA" id="ARBA00022967"/>
    </source>
</evidence>
<evidence type="ECO:0000256" key="8">
    <source>
        <dbReference type="ARBA" id="ARBA00022840"/>
    </source>
</evidence>
<feature type="transmembrane region" description="Helical" evidence="13">
    <location>
        <begin position="98"/>
        <end position="121"/>
    </location>
</feature>